<proteinExistence type="predicted"/>
<feature type="transmembrane region" description="Helical" evidence="1">
    <location>
        <begin position="6"/>
        <end position="31"/>
    </location>
</feature>
<dbReference type="EnsemblPlants" id="Kaladp0011s0594.1.v1.1">
    <property type="protein sequence ID" value="Kaladp0011s0594.1.v1.1"/>
    <property type="gene ID" value="Kaladp0011s0594.v1.1"/>
</dbReference>
<dbReference type="AlphaFoldDB" id="A0A7N0RHR4"/>
<evidence type="ECO:0000256" key="1">
    <source>
        <dbReference type="SAM" id="Phobius"/>
    </source>
</evidence>
<organism evidence="2 3">
    <name type="scientific">Kalanchoe fedtschenkoi</name>
    <name type="common">Lavender scallops</name>
    <name type="synonym">South American air plant</name>
    <dbReference type="NCBI Taxonomy" id="63787"/>
    <lineage>
        <taxon>Eukaryota</taxon>
        <taxon>Viridiplantae</taxon>
        <taxon>Streptophyta</taxon>
        <taxon>Embryophyta</taxon>
        <taxon>Tracheophyta</taxon>
        <taxon>Spermatophyta</taxon>
        <taxon>Magnoliopsida</taxon>
        <taxon>eudicotyledons</taxon>
        <taxon>Gunneridae</taxon>
        <taxon>Pentapetalae</taxon>
        <taxon>Saxifragales</taxon>
        <taxon>Crassulaceae</taxon>
        <taxon>Kalanchoe</taxon>
    </lineage>
</organism>
<sequence length="72" mass="7934">MISSGVNLVMTVIGFSVSMTFIAFICARLFCARMPLSAPSRSIPIAMASGLDLSCWNVACTAYRHQSWRIFQ</sequence>
<dbReference type="PANTHER" id="PTHR47035:SF3">
    <property type="entry name" value="OS11G0150450 PROTEIN"/>
    <property type="match status" value="1"/>
</dbReference>
<evidence type="ECO:0000313" key="2">
    <source>
        <dbReference type="EnsemblPlants" id="Kaladp0011s0594.1.v1.1"/>
    </source>
</evidence>
<accession>A0A7N0RHR4</accession>
<evidence type="ECO:0000313" key="3">
    <source>
        <dbReference type="Proteomes" id="UP000594263"/>
    </source>
</evidence>
<dbReference type="Proteomes" id="UP000594263">
    <property type="component" value="Unplaced"/>
</dbReference>
<name>A0A7N0RHR4_KALFE</name>
<keyword evidence="1" id="KW-0812">Transmembrane</keyword>
<keyword evidence="1" id="KW-0472">Membrane</keyword>
<dbReference type="Gramene" id="Kaladp0011s0594.1.v1.1">
    <property type="protein sequence ID" value="Kaladp0011s0594.1.v1.1"/>
    <property type="gene ID" value="Kaladp0011s0594.v1.1"/>
</dbReference>
<protein>
    <submittedName>
        <fullName evidence="2">Uncharacterized protein</fullName>
    </submittedName>
</protein>
<dbReference type="InterPro" id="IPR053070">
    <property type="entry name" value="RING-type_E3_ubiquitin-ligase"/>
</dbReference>
<reference evidence="2" key="1">
    <citation type="submission" date="2021-01" db="UniProtKB">
        <authorList>
            <consortium name="EnsemblPlants"/>
        </authorList>
    </citation>
    <scope>IDENTIFICATION</scope>
</reference>
<keyword evidence="3" id="KW-1185">Reference proteome</keyword>
<keyword evidence="1" id="KW-1133">Transmembrane helix</keyword>
<dbReference type="PANTHER" id="PTHR47035">
    <property type="entry name" value="OS11G0150450 PROTEIN"/>
    <property type="match status" value="1"/>
</dbReference>